<feature type="region of interest" description="Disordered" evidence="14">
    <location>
        <begin position="1"/>
        <end position="42"/>
    </location>
</feature>
<evidence type="ECO:0000256" key="5">
    <source>
        <dbReference type="ARBA" id="ARBA00022694"/>
    </source>
</evidence>
<evidence type="ECO:0000256" key="6">
    <source>
        <dbReference type="ARBA" id="ARBA00022723"/>
    </source>
</evidence>
<sequence>MSNESVIGTTIPITPAEALNKSPAPAAEETAEQPAGEKEKVKKSVAAKKLEKRIMRLTGQAIADFNMIEEGDRIGVAVSGGKDSYVLLETLLKLQKRAPVHFEVMAVNIDMELPDFPHDLLPNYFKSIGVPFHVERQNAYATIKRIIPSGQHICSLCSRLRRGILYTTADKLGLTKIALGHQMDDIVSTLMLNMFYGGQMKGMPPVLRSDDGQHVIIRPLAYVHESDTRKWAQIQGYPIVPKNLCGFAENRCRHEMKELLAQWEKIDKNRMYNIFKSMTHVVPSHLLDRSLWDFHEFHALTQPPKPLKPRRQSKN</sequence>
<dbReference type="InterPro" id="IPR011063">
    <property type="entry name" value="TilS/TtcA_N"/>
</dbReference>
<dbReference type="InterPro" id="IPR014729">
    <property type="entry name" value="Rossmann-like_a/b/a_fold"/>
</dbReference>
<keyword evidence="1 13" id="KW-0004">4Fe-4S</keyword>
<evidence type="ECO:0000256" key="12">
    <source>
        <dbReference type="ARBA" id="ARBA00023014"/>
    </source>
</evidence>
<dbReference type="EC" id="2.8.1.-" evidence="13"/>
<evidence type="ECO:0000259" key="15">
    <source>
        <dbReference type="Pfam" id="PF01171"/>
    </source>
</evidence>
<evidence type="ECO:0000313" key="17">
    <source>
        <dbReference type="Proteomes" id="UP000266091"/>
    </source>
</evidence>
<comment type="subcellular location">
    <subcellularLocation>
        <location evidence="13">Cytoplasm</location>
    </subcellularLocation>
</comment>
<comment type="cofactor">
    <cofactor evidence="13">
        <name>[4Fe-4S] cluster</name>
        <dbReference type="ChEBI" id="CHEBI:49883"/>
    </cofactor>
    <text evidence="13">Binds 1 [4Fe-4S] cluster per subunit. The cluster is chelated by three Cys residues, the fourth Fe has a free coordination site that may bind a sulfur atom transferred from the persulfide of IscS.</text>
</comment>
<keyword evidence="10 13" id="KW-0694">RNA-binding</keyword>
<dbReference type="PANTHER" id="PTHR43686">
    <property type="entry name" value="SULFURTRANSFERASE-RELATED"/>
    <property type="match status" value="1"/>
</dbReference>
<dbReference type="CDD" id="cd24138">
    <property type="entry name" value="TtcA-like"/>
    <property type="match status" value="1"/>
</dbReference>
<evidence type="ECO:0000256" key="10">
    <source>
        <dbReference type="ARBA" id="ARBA00022884"/>
    </source>
</evidence>
<gene>
    <name evidence="13 16" type="primary">ttcA</name>
    <name evidence="16" type="ORF">MESMUL_06720</name>
</gene>
<dbReference type="GO" id="GO:0051539">
    <property type="term" value="F:4 iron, 4 sulfur cluster binding"/>
    <property type="evidence" value="ECO:0007669"/>
    <property type="project" value="UniProtKB-UniRule"/>
</dbReference>
<comment type="catalytic activity">
    <reaction evidence="13">
        <text>cytidine(32) in tRNA + S-sulfanyl-L-cysteinyl-[cysteine desulfurase] + AH2 + ATP = 2-thiocytidine(32) in tRNA + L-cysteinyl-[cysteine desulfurase] + A + AMP + diphosphate + H(+)</text>
        <dbReference type="Rhea" id="RHEA:57048"/>
        <dbReference type="Rhea" id="RHEA-COMP:10288"/>
        <dbReference type="Rhea" id="RHEA-COMP:12157"/>
        <dbReference type="Rhea" id="RHEA-COMP:12158"/>
        <dbReference type="Rhea" id="RHEA-COMP:14821"/>
        <dbReference type="ChEBI" id="CHEBI:13193"/>
        <dbReference type="ChEBI" id="CHEBI:15378"/>
        <dbReference type="ChEBI" id="CHEBI:17499"/>
        <dbReference type="ChEBI" id="CHEBI:29950"/>
        <dbReference type="ChEBI" id="CHEBI:30616"/>
        <dbReference type="ChEBI" id="CHEBI:33019"/>
        <dbReference type="ChEBI" id="CHEBI:61963"/>
        <dbReference type="ChEBI" id="CHEBI:82748"/>
        <dbReference type="ChEBI" id="CHEBI:141453"/>
        <dbReference type="ChEBI" id="CHEBI:456215"/>
    </reaction>
</comment>
<evidence type="ECO:0000256" key="4">
    <source>
        <dbReference type="ARBA" id="ARBA00022679"/>
    </source>
</evidence>
<feature type="short sequence motif" description="PP-loop motif" evidence="13">
    <location>
        <begin position="79"/>
        <end position="84"/>
    </location>
</feature>
<keyword evidence="4 13" id="KW-0808">Transferase</keyword>
<comment type="pathway">
    <text evidence="13">tRNA modification.</text>
</comment>
<comment type="similarity">
    <text evidence="13">Belongs to the TtcA family.</text>
</comment>
<feature type="binding site" evidence="13">
    <location>
        <position position="154"/>
    </location>
    <ligand>
        <name>[4Fe-4S] cluster</name>
        <dbReference type="ChEBI" id="CHEBI:49883"/>
    </ligand>
</feature>
<evidence type="ECO:0000313" key="16">
    <source>
        <dbReference type="EMBL" id="GBO93318.1"/>
    </source>
</evidence>
<keyword evidence="8 13" id="KW-0067">ATP-binding</keyword>
<reference evidence="16 17" key="1">
    <citation type="journal article" date="2018" name="Int. J. Syst. Evol. Microbiol.">
        <title>Mesosutterella multiformis gen. nov., sp. nov., a member of the family Sutterellaceae and Sutterella megalosphaeroides sp. nov., isolated from human faeces.</title>
        <authorList>
            <person name="Sakamoto M."/>
            <person name="Ikeyama N."/>
            <person name="Kunihiro T."/>
            <person name="Iino T."/>
            <person name="Yuki M."/>
            <person name="Ohkuma M."/>
        </authorList>
    </citation>
    <scope>NUCLEOTIDE SEQUENCE [LARGE SCALE GENOMIC DNA]</scope>
    <source>
        <strain evidence="16 17">4NBBH2</strain>
    </source>
</reference>
<keyword evidence="2 13" id="KW-0963">Cytoplasm</keyword>
<keyword evidence="11 13" id="KW-0408">Iron</keyword>
<dbReference type="GO" id="GO:0034227">
    <property type="term" value="P:tRNA thio-modification"/>
    <property type="evidence" value="ECO:0007669"/>
    <property type="project" value="UniProtKB-UniRule"/>
</dbReference>
<feature type="binding site" evidence="13">
    <location>
        <position position="245"/>
    </location>
    <ligand>
        <name>[4Fe-4S] cluster</name>
        <dbReference type="ChEBI" id="CHEBI:49883"/>
    </ligand>
</feature>
<proteinExistence type="inferred from homology"/>
<comment type="cofactor">
    <cofactor evidence="13">
        <name>Mg(2+)</name>
        <dbReference type="ChEBI" id="CHEBI:18420"/>
    </cofactor>
</comment>
<dbReference type="InterPro" id="IPR035107">
    <property type="entry name" value="tRNA_thiolation_TtcA_Ctu1"/>
</dbReference>
<dbReference type="OrthoDB" id="9801054at2"/>
<accession>A0A401LK26</accession>
<dbReference type="EMBL" id="BGZJ01000001">
    <property type="protein sequence ID" value="GBO93318.1"/>
    <property type="molecule type" value="Genomic_DNA"/>
</dbReference>
<name>A0A388SAK1_9BURK</name>
<protein>
    <recommendedName>
        <fullName evidence="13">tRNA-cytidine(32) 2-sulfurtransferase</fullName>
        <ecNumber evidence="13">2.8.1.-</ecNumber>
    </recommendedName>
    <alternativeName>
        <fullName evidence="13">Two-thiocytidine biosynthesis protein A</fullName>
    </alternativeName>
    <alternativeName>
        <fullName evidence="13">tRNA 2-thiocytidine biosynthesis protein TtcA</fullName>
    </alternativeName>
</protein>
<dbReference type="GO" id="GO:0000287">
    <property type="term" value="F:magnesium ion binding"/>
    <property type="evidence" value="ECO:0007669"/>
    <property type="project" value="UniProtKB-UniRule"/>
</dbReference>
<evidence type="ECO:0000256" key="14">
    <source>
        <dbReference type="SAM" id="MobiDB-lite"/>
    </source>
</evidence>
<dbReference type="AlphaFoldDB" id="A0A388SAK1"/>
<organism evidence="16 17">
    <name type="scientific">Mesosutterella multiformis</name>
    <dbReference type="NCBI Taxonomy" id="2259133"/>
    <lineage>
        <taxon>Bacteria</taxon>
        <taxon>Pseudomonadati</taxon>
        <taxon>Pseudomonadota</taxon>
        <taxon>Betaproteobacteria</taxon>
        <taxon>Burkholderiales</taxon>
        <taxon>Sutterellaceae</taxon>
        <taxon>Mesosutterella</taxon>
    </lineage>
</organism>
<comment type="subunit">
    <text evidence="13">Homodimer.</text>
</comment>
<dbReference type="PANTHER" id="PTHR43686:SF1">
    <property type="entry name" value="AMINOTRAN_5 DOMAIN-CONTAINING PROTEIN"/>
    <property type="match status" value="1"/>
</dbReference>
<comment type="miscellaneous">
    <text evidence="13">The thiolation reaction likely consists of two steps: a first activation step by ATP to form an adenylated intermediate of the target base of tRNA, and a second nucleophilic substitution step of the sulfur (S) atom supplied by the hydrosulfide attached to the Fe-S cluster.</text>
</comment>
<keyword evidence="9 13" id="KW-0460">Magnesium</keyword>
<evidence type="ECO:0000256" key="11">
    <source>
        <dbReference type="ARBA" id="ARBA00023004"/>
    </source>
</evidence>
<evidence type="ECO:0000256" key="8">
    <source>
        <dbReference type="ARBA" id="ARBA00022840"/>
    </source>
</evidence>
<dbReference type="NCBIfam" id="NF007972">
    <property type="entry name" value="PRK10696.1"/>
    <property type="match status" value="1"/>
</dbReference>
<dbReference type="RefSeq" id="WP_116269716.1">
    <property type="nucleotide sequence ID" value="NZ_BGZJ01000001.1"/>
</dbReference>
<evidence type="ECO:0000256" key="1">
    <source>
        <dbReference type="ARBA" id="ARBA00022485"/>
    </source>
</evidence>
<dbReference type="InterPro" id="IPR012089">
    <property type="entry name" value="tRNA_Cyd_32_2_STrfase"/>
</dbReference>
<dbReference type="SUPFAM" id="SSF52402">
    <property type="entry name" value="Adenine nucleotide alpha hydrolases-like"/>
    <property type="match status" value="1"/>
</dbReference>
<accession>A0A388SAK1</accession>
<evidence type="ECO:0000256" key="13">
    <source>
        <dbReference type="HAMAP-Rule" id="MF_01850"/>
    </source>
</evidence>
<feature type="compositionally biased region" description="Polar residues" evidence="14">
    <location>
        <begin position="1"/>
        <end position="12"/>
    </location>
</feature>
<dbReference type="PIRSF" id="PIRSF004976">
    <property type="entry name" value="ATPase_YdaO"/>
    <property type="match status" value="1"/>
</dbReference>
<feature type="compositionally biased region" description="Low complexity" evidence="14">
    <location>
        <begin position="23"/>
        <end position="34"/>
    </location>
</feature>
<evidence type="ECO:0000256" key="3">
    <source>
        <dbReference type="ARBA" id="ARBA00022555"/>
    </source>
</evidence>
<dbReference type="Proteomes" id="UP000266091">
    <property type="component" value="Unassembled WGS sequence"/>
</dbReference>
<feature type="domain" description="tRNA(Ile)-lysidine/2-thiocytidine synthase N-terminal" evidence="15">
    <location>
        <begin position="74"/>
        <end position="235"/>
    </location>
</feature>
<keyword evidence="12 13" id="KW-0411">Iron-sulfur</keyword>
<keyword evidence="17" id="KW-1185">Reference proteome</keyword>
<dbReference type="GO" id="GO:0005737">
    <property type="term" value="C:cytoplasm"/>
    <property type="evidence" value="ECO:0007669"/>
    <property type="project" value="UniProtKB-SubCell"/>
</dbReference>
<comment type="caution">
    <text evidence="16">The sequence shown here is derived from an EMBL/GenBank/DDBJ whole genome shotgun (WGS) entry which is preliminary data.</text>
</comment>
<dbReference type="GO" id="GO:0005524">
    <property type="term" value="F:ATP binding"/>
    <property type="evidence" value="ECO:0007669"/>
    <property type="project" value="UniProtKB-UniRule"/>
</dbReference>
<keyword evidence="3 13" id="KW-0820">tRNA-binding</keyword>
<dbReference type="Gene3D" id="3.40.50.620">
    <property type="entry name" value="HUPs"/>
    <property type="match status" value="1"/>
</dbReference>
<dbReference type="GO" id="GO:0000049">
    <property type="term" value="F:tRNA binding"/>
    <property type="evidence" value="ECO:0007669"/>
    <property type="project" value="UniProtKB-KW"/>
</dbReference>
<keyword evidence="6 13" id="KW-0479">Metal-binding</keyword>
<keyword evidence="5 13" id="KW-0819">tRNA processing</keyword>
<comment type="function">
    <text evidence="13">Catalyzes the ATP-dependent 2-thiolation of cytidine in position 32 of tRNA, to form 2-thiocytidine (s(2)C32). The sulfur atoms are provided by the cysteine/cysteine desulfurase (IscS) system.</text>
</comment>
<evidence type="ECO:0000256" key="9">
    <source>
        <dbReference type="ARBA" id="ARBA00022842"/>
    </source>
</evidence>
<dbReference type="HAMAP" id="MF_01850">
    <property type="entry name" value="TtcA"/>
    <property type="match status" value="1"/>
</dbReference>
<evidence type="ECO:0000256" key="2">
    <source>
        <dbReference type="ARBA" id="ARBA00022490"/>
    </source>
</evidence>
<dbReference type="GO" id="GO:0016783">
    <property type="term" value="F:sulfurtransferase activity"/>
    <property type="evidence" value="ECO:0007669"/>
    <property type="project" value="UniProtKB-UniRule"/>
</dbReference>
<keyword evidence="7 13" id="KW-0547">Nucleotide-binding</keyword>
<feature type="binding site" evidence="13">
    <location>
        <position position="157"/>
    </location>
    <ligand>
        <name>[4Fe-4S] cluster</name>
        <dbReference type="ChEBI" id="CHEBI:49883"/>
    </ligand>
</feature>
<evidence type="ECO:0000256" key="7">
    <source>
        <dbReference type="ARBA" id="ARBA00022741"/>
    </source>
</evidence>
<dbReference type="Pfam" id="PF01171">
    <property type="entry name" value="ATP_bind_3"/>
    <property type="match status" value="1"/>
</dbReference>